<organism evidence="9 10">
    <name type="scientific">Pilibacter termitis</name>
    <dbReference type="NCBI Taxonomy" id="263852"/>
    <lineage>
        <taxon>Bacteria</taxon>
        <taxon>Bacillati</taxon>
        <taxon>Bacillota</taxon>
        <taxon>Bacilli</taxon>
        <taxon>Lactobacillales</taxon>
        <taxon>Enterococcaceae</taxon>
        <taxon>Pilibacter</taxon>
    </lineage>
</organism>
<feature type="transmembrane region" description="Helical" evidence="8">
    <location>
        <begin position="175"/>
        <end position="195"/>
    </location>
</feature>
<evidence type="ECO:0000256" key="7">
    <source>
        <dbReference type="ARBA" id="ARBA00023136"/>
    </source>
</evidence>
<proteinExistence type="inferred from homology"/>
<dbReference type="EMBL" id="FUXI01000016">
    <property type="protein sequence ID" value="SJZ81760.1"/>
    <property type="molecule type" value="Genomic_DNA"/>
</dbReference>
<dbReference type="AlphaFoldDB" id="A0A1T4NR55"/>
<reference evidence="9 10" key="1">
    <citation type="submission" date="2017-02" db="EMBL/GenBank/DDBJ databases">
        <authorList>
            <person name="Peterson S.W."/>
        </authorList>
    </citation>
    <scope>NUCLEOTIDE SEQUENCE [LARGE SCALE GENOMIC DNA]</scope>
    <source>
        <strain evidence="9 10">ATCC BAA-1030</strain>
    </source>
</reference>
<dbReference type="CDD" id="cd06550">
    <property type="entry name" value="TM_ABC_iron-siderophores_like"/>
    <property type="match status" value="1"/>
</dbReference>
<sequence>MMKKTFALLLLLAASIFLYLTWNTYGNWAFALELRGRKLIAFVLVSLAIPFSTISFQTLTKNRFITPNLLGMDALYVFLQSCLFFFFGNEIALAKISGIQFLANILLMMTISTVLASWLFFSEKLVRNLHLILLIGMISGTLFQNASSFMQVLLDPNEYLQLQGKLYASFSNVELTHLYIALPMIFMLLVFLWNVRRTLDVLHLGLDAAQNLGVKIQHFQVLLLLAISGLTAISTALVGPVGFLGFIVANLTYQLVKTYQHQKLFLFGSLITLTLLVLGQFLVEQVLSFNATLSVVIEFVGGLYFLSKILVKRKM</sequence>
<feature type="transmembrane region" description="Helical" evidence="8">
    <location>
        <begin position="68"/>
        <end position="87"/>
    </location>
</feature>
<evidence type="ECO:0000256" key="6">
    <source>
        <dbReference type="ARBA" id="ARBA00022989"/>
    </source>
</evidence>
<evidence type="ECO:0000313" key="9">
    <source>
        <dbReference type="EMBL" id="SJZ81760.1"/>
    </source>
</evidence>
<comment type="similarity">
    <text evidence="2">Belongs to the binding-protein-dependent transport system permease family. FecCD subfamily.</text>
</comment>
<keyword evidence="7 8" id="KW-0472">Membrane</keyword>
<dbReference type="GO" id="GO:0005886">
    <property type="term" value="C:plasma membrane"/>
    <property type="evidence" value="ECO:0007669"/>
    <property type="project" value="UniProtKB-SubCell"/>
</dbReference>
<dbReference type="InterPro" id="IPR000522">
    <property type="entry name" value="ABC_transptr_permease_BtuC"/>
</dbReference>
<keyword evidence="3" id="KW-0813">Transport</keyword>
<feature type="transmembrane region" description="Helical" evidence="8">
    <location>
        <begin position="39"/>
        <end position="56"/>
    </location>
</feature>
<dbReference type="STRING" id="263852.SAMN02745116_01521"/>
<dbReference type="OrthoDB" id="9796260at2"/>
<evidence type="ECO:0000256" key="4">
    <source>
        <dbReference type="ARBA" id="ARBA00022475"/>
    </source>
</evidence>
<dbReference type="PANTHER" id="PTHR30472:SF19">
    <property type="entry name" value="PETROBACTIN IMPORT SYSTEM PERMEASE PROTEIN YCLO"/>
    <property type="match status" value="1"/>
</dbReference>
<dbReference type="InterPro" id="IPR037294">
    <property type="entry name" value="ABC_BtuC-like"/>
</dbReference>
<dbReference type="GO" id="GO:0022857">
    <property type="term" value="F:transmembrane transporter activity"/>
    <property type="evidence" value="ECO:0007669"/>
    <property type="project" value="InterPro"/>
</dbReference>
<evidence type="ECO:0000256" key="5">
    <source>
        <dbReference type="ARBA" id="ARBA00022692"/>
    </source>
</evidence>
<name>A0A1T4NR55_9ENTE</name>
<feature type="transmembrane region" description="Helical" evidence="8">
    <location>
        <begin position="99"/>
        <end position="121"/>
    </location>
</feature>
<evidence type="ECO:0000256" key="8">
    <source>
        <dbReference type="SAM" id="Phobius"/>
    </source>
</evidence>
<dbReference type="SUPFAM" id="SSF81345">
    <property type="entry name" value="ABC transporter involved in vitamin B12 uptake, BtuC"/>
    <property type="match status" value="1"/>
</dbReference>
<feature type="transmembrane region" description="Helical" evidence="8">
    <location>
        <begin position="289"/>
        <end position="311"/>
    </location>
</feature>
<evidence type="ECO:0000256" key="2">
    <source>
        <dbReference type="ARBA" id="ARBA00007935"/>
    </source>
</evidence>
<keyword evidence="5 8" id="KW-0812">Transmembrane</keyword>
<evidence type="ECO:0000256" key="3">
    <source>
        <dbReference type="ARBA" id="ARBA00022448"/>
    </source>
</evidence>
<keyword evidence="4" id="KW-1003">Cell membrane</keyword>
<dbReference type="Gene3D" id="1.10.3470.10">
    <property type="entry name" value="ABC transporter involved in vitamin B12 uptake, BtuC"/>
    <property type="match status" value="1"/>
</dbReference>
<feature type="transmembrane region" description="Helical" evidence="8">
    <location>
        <begin position="221"/>
        <end position="252"/>
    </location>
</feature>
<keyword evidence="10" id="KW-1185">Reference proteome</keyword>
<evidence type="ECO:0000313" key="10">
    <source>
        <dbReference type="Proteomes" id="UP000190328"/>
    </source>
</evidence>
<comment type="subcellular location">
    <subcellularLocation>
        <location evidence="1">Cell membrane</location>
        <topology evidence="1">Multi-pass membrane protein</topology>
    </subcellularLocation>
</comment>
<evidence type="ECO:0000256" key="1">
    <source>
        <dbReference type="ARBA" id="ARBA00004651"/>
    </source>
</evidence>
<feature type="transmembrane region" description="Helical" evidence="8">
    <location>
        <begin position="264"/>
        <end position="283"/>
    </location>
</feature>
<dbReference type="GO" id="GO:0033214">
    <property type="term" value="P:siderophore-iron import into cell"/>
    <property type="evidence" value="ECO:0007669"/>
    <property type="project" value="TreeGrafter"/>
</dbReference>
<keyword evidence="6 8" id="KW-1133">Transmembrane helix</keyword>
<protein>
    <submittedName>
        <fullName evidence="9">Iron complex transport system permease protein</fullName>
    </submittedName>
</protein>
<gene>
    <name evidence="9" type="ORF">SAMN02745116_01521</name>
</gene>
<accession>A0A1T4NR55</accession>
<dbReference type="Pfam" id="PF01032">
    <property type="entry name" value="FecCD"/>
    <property type="match status" value="1"/>
</dbReference>
<dbReference type="PANTHER" id="PTHR30472">
    <property type="entry name" value="FERRIC ENTEROBACTIN TRANSPORT SYSTEM PERMEASE PROTEIN"/>
    <property type="match status" value="1"/>
</dbReference>
<dbReference type="Proteomes" id="UP000190328">
    <property type="component" value="Unassembled WGS sequence"/>
</dbReference>